<dbReference type="Proteomes" id="UP000252558">
    <property type="component" value="Unassembled WGS sequence"/>
</dbReference>
<dbReference type="AlphaFoldDB" id="A0A368NNQ1"/>
<dbReference type="EMBL" id="QPID01000003">
    <property type="protein sequence ID" value="RCU50931.1"/>
    <property type="molecule type" value="Genomic_DNA"/>
</dbReference>
<dbReference type="InterPro" id="IPR015943">
    <property type="entry name" value="WD40/YVTN_repeat-like_dom_sf"/>
</dbReference>
<dbReference type="SUPFAM" id="SSF82171">
    <property type="entry name" value="DPP6 N-terminal domain-like"/>
    <property type="match status" value="1"/>
</dbReference>
<evidence type="ECO:0000313" key="2">
    <source>
        <dbReference type="EMBL" id="RCU50931.1"/>
    </source>
</evidence>
<sequence>MVGVSQAAVGVVQFATPDDGDGFENMRCMQGAVVTPNGRFAYAGSFCNKALVSFSRNEETGELTPILNTLNDDTTDGSGVSPHDGMFISADGLHLYVPGHTNEGDNFRDVIFVYDINAETGTLTFNQLFDDFEHSSSEYFYRLSDDGKNMYVAVADGHIYTLSRAANGKLSRIQLIMSEHLTDEFWRSERIWDIELSGDQTHLYLTTNPHHIFWLQRDESTGVLSVAGSTDGSQIDEFNDDEITDFAISPDGNDLYGSTWDDRFLHFRIADDRSVSLSNFFDELPDSHPNPRFYCTNKPKLSENGRLFYVVDACSDDIQVWTRDVNTGELTYRDAAFDGESGVPDDMFSQMEMLDFSHNKQQILGSTNGGLAVLDLTVDMKLQVDIAEVVTAGESIELELDIENLGLAIAHDALITIDAGEFAVTDATISGSGTDCSYAAGEDILCTIDRFVPTAMERITLTLVAPLAPATYPISATSTQAQIDKDSTNNQIDLMVRVDAAEIPTPAPEEPEQPDDSAPDTPELPDPQPEPDDIDGVDNSSGGGGAINAGWLLLMMAAAWRRKIRV</sequence>
<proteinExistence type="predicted"/>
<dbReference type="InterPro" id="IPR020008">
    <property type="entry name" value="GlyGly_CTERM"/>
</dbReference>
<organism evidence="2 3">
    <name type="scientific">Corallincola holothuriorum</name>
    <dbReference type="NCBI Taxonomy" id="2282215"/>
    <lineage>
        <taxon>Bacteria</taxon>
        <taxon>Pseudomonadati</taxon>
        <taxon>Pseudomonadota</taxon>
        <taxon>Gammaproteobacteria</taxon>
        <taxon>Alteromonadales</taxon>
        <taxon>Psychromonadaceae</taxon>
        <taxon>Corallincola</taxon>
    </lineage>
</organism>
<comment type="caution">
    <text evidence="2">The sequence shown here is derived from an EMBL/GenBank/DDBJ whole genome shotgun (WGS) entry which is preliminary data.</text>
</comment>
<dbReference type="Gene3D" id="2.130.10.10">
    <property type="entry name" value="YVTN repeat-like/Quinoprotein amine dehydrogenase"/>
    <property type="match status" value="2"/>
</dbReference>
<feature type="region of interest" description="Disordered" evidence="1">
    <location>
        <begin position="504"/>
        <end position="542"/>
    </location>
</feature>
<accession>A0A368NNQ1</accession>
<name>A0A368NNQ1_9GAMM</name>
<feature type="compositionally biased region" description="Acidic residues" evidence="1">
    <location>
        <begin position="509"/>
        <end position="518"/>
    </location>
</feature>
<evidence type="ECO:0000313" key="3">
    <source>
        <dbReference type="Proteomes" id="UP000252558"/>
    </source>
</evidence>
<evidence type="ECO:0000256" key="1">
    <source>
        <dbReference type="SAM" id="MobiDB-lite"/>
    </source>
</evidence>
<reference evidence="2 3" key="1">
    <citation type="submission" date="2018-07" db="EMBL/GenBank/DDBJ databases">
        <title>Corallincola holothuriorum sp. nov., a new facultative anaerobe isolated from sea cucumber Apostichopus japonicus.</title>
        <authorList>
            <person name="Xia H."/>
        </authorList>
    </citation>
    <scope>NUCLEOTIDE SEQUENCE [LARGE SCALE GENOMIC DNA]</scope>
    <source>
        <strain evidence="2 3">C4</strain>
    </source>
</reference>
<protein>
    <submittedName>
        <fullName evidence="2">GlyGly-CTERM sorting domain-containing protein</fullName>
    </submittedName>
</protein>
<keyword evidence="3" id="KW-1185">Reference proteome</keyword>
<gene>
    <name evidence="2" type="ORF">DU002_06295</name>
</gene>
<dbReference type="NCBIfam" id="TIGR03501">
    <property type="entry name" value="GlyGly_CTERM"/>
    <property type="match status" value="1"/>
</dbReference>